<feature type="compositionally biased region" description="Pro residues" evidence="1">
    <location>
        <begin position="47"/>
        <end position="66"/>
    </location>
</feature>
<proteinExistence type="predicted"/>
<protein>
    <recommendedName>
        <fullName evidence="5">Mce-associated membrane protein</fullName>
    </recommendedName>
</protein>
<evidence type="ECO:0000256" key="1">
    <source>
        <dbReference type="SAM" id="MobiDB-lite"/>
    </source>
</evidence>
<organism evidence="3 4">
    <name type="scientific">Kineococcus xinjiangensis</name>
    <dbReference type="NCBI Taxonomy" id="512762"/>
    <lineage>
        <taxon>Bacteria</taxon>
        <taxon>Bacillati</taxon>
        <taxon>Actinomycetota</taxon>
        <taxon>Actinomycetes</taxon>
        <taxon>Kineosporiales</taxon>
        <taxon>Kineosporiaceae</taxon>
        <taxon>Kineococcus</taxon>
    </lineage>
</organism>
<keyword evidence="4" id="KW-1185">Reference proteome</keyword>
<feature type="signal peptide" evidence="2">
    <location>
        <begin position="1"/>
        <end position="31"/>
    </location>
</feature>
<feature type="chain" id="PRO_5038487661" description="Mce-associated membrane protein" evidence="2">
    <location>
        <begin position="32"/>
        <end position="185"/>
    </location>
</feature>
<sequence length="185" mass="19293">MPLRPRRPSSPRRVAALVLAVTAVTAPVAGCAGREGPPPATGRSAPLPLPDPALPPLTPAPAPPPLDGVGPLEPGVVEQPSPEEAREAVDRAVGFLRAFARKDLPQEEWWRGVVGFFTPAAAEVYSATAVENVPVSAVDAASARLEPASTAFLAVVTVDTDAGPHAVTLARAEGRWLVERYDPPR</sequence>
<feature type="region of interest" description="Disordered" evidence="1">
    <location>
        <begin position="29"/>
        <end position="86"/>
    </location>
</feature>
<accession>A0A2S6IV89</accession>
<dbReference type="AlphaFoldDB" id="A0A2S6IV89"/>
<reference evidence="3 4" key="1">
    <citation type="submission" date="2018-02" db="EMBL/GenBank/DDBJ databases">
        <title>Genomic Encyclopedia of Archaeal and Bacterial Type Strains, Phase II (KMG-II): from individual species to whole genera.</title>
        <authorList>
            <person name="Goeker M."/>
        </authorList>
    </citation>
    <scope>NUCLEOTIDE SEQUENCE [LARGE SCALE GENOMIC DNA]</scope>
    <source>
        <strain evidence="3 4">DSM 22857</strain>
    </source>
</reference>
<dbReference type="EMBL" id="PTJD01000002">
    <property type="protein sequence ID" value="PPK98187.1"/>
    <property type="molecule type" value="Genomic_DNA"/>
</dbReference>
<evidence type="ECO:0000256" key="2">
    <source>
        <dbReference type="SAM" id="SignalP"/>
    </source>
</evidence>
<evidence type="ECO:0000313" key="3">
    <source>
        <dbReference type="EMBL" id="PPK98187.1"/>
    </source>
</evidence>
<gene>
    <name evidence="3" type="ORF">CLV92_102340</name>
</gene>
<keyword evidence="2" id="KW-0732">Signal</keyword>
<comment type="caution">
    <text evidence="3">The sequence shown here is derived from an EMBL/GenBank/DDBJ whole genome shotgun (WGS) entry which is preliminary data.</text>
</comment>
<name>A0A2S6IV89_9ACTN</name>
<evidence type="ECO:0008006" key="5">
    <source>
        <dbReference type="Google" id="ProtNLM"/>
    </source>
</evidence>
<evidence type="ECO:0000313" key="4">
    <source>
        <dbReference type="Proteomes" id="UP000239485"/>
    </source>
</evidence>
<dbReference type="Proteomes" id="UP000239485">
    <property type="component" value="Unassembled WGS sequence"/>
</dbReference>